<gene>
    <name evidence="1" type="ORF">B7C51_12575</name>
</gene>
<organism evidence="1 2">
    <name type="scientific">Paenibacillus larvae subsp. pulvifaciens</name>
    <dbReference type="NCBI Taxonomy" id="1477"/>
    <lineage>
        <taxon>Bacteria</taxon>
        <taxon>Bacillati</taxon>
        <taxon>Bacillota</taxon>
        <taxon>Bacilli</taxon>
        <taxon>Bacillales</taxon>
        <taxon>Paenibacillaceae</taxon>
        <taxon>Paenibacillus</taxon>
    </lineage>
</organism>
<reference evidence="1 2" key="1">
    <citation type="submission" date="2017-03" db="EMBL/GenBank/DDBJ databases">
        <title>Paenibacillus larvae genome sequencing.</title>
        <authorList>
            <person name="Dingman D.W."/>
        </authorList>
    </citation>
    <scope>NUCLEOTIDE SEQUENCE [LARGE SCALE GENOMIC DNA]</scope>
    <source>
        <strain evidence="1 2">SAG 10367</strain>
    </source>
</reference>
<dbReference type="Proteomes" id="UP000192727">
    <property type="component" value="Chromosome"/>
</dbReference>
<protein>
    <submittedName>
        <fullName evidence="1">Uncharacterized protein</fullName>
    </submittedName>
</protein>
<dbReference type="RefSeq" id="WP_024092908.1">
    <property type="nucleotide sequence ID" value="NZ_CP019794.1"/>
</dbReference>
<sequence>MKRSNRWTRIIGLFMLTVCLAVLAACGNVTGPGGEDAEAKAEITFTTDPASPKTGTPVKLKADVKGLSNYMDAAATVQFEIKPAGTEKRELVKAERLKKGDFEASKTFTEAGKYEIIVHFYSYELHQYQEHTIEVN</sequence>
<name>A0A1U9YNR6_9BACL</name>
<proteinExistence type="predicted"/>
<dbReference type="EMBL" id="CP020557">
    <property type="protein sequence ID" value="ARF68466.1"/>
    <property type="molecule type" value="Genomic_DNA"/>
</dbReference>
<evidence type="ECO:0000313" key="1">
    <source>
        <dbReference type="EMBL" id="ARF68466.1"/>
    </source>
</evidence>
<dbReference type="AlphaFoldDB" id="A0A1U9YNR6"/>
<dbReference type="PROSITE" id="PS51257">
    <property type="entry name" value="PROKAR_LIPOPROTEIN"/>
    <property type="match status" value="1"/>
</dbReference>
<evidence type="ECO:0000313" key="2">
    <source>
        <dbReference type="Proteomes" id="UP000192727"/>
    </source>
</evidence>
<accession>A0A1U9YNR6</accession>
<dbReference type="GeneID" id="64216988"/>